<dbReference type="OrthoDB" id="10469978at2759"/>
<keyword evidence="1" id="KW-1133">Transmembrane helix</keyword>
<reference evidence="2 3" key="2">
    <citation type="submission" date="2018-11" db="EMBL/GenBank/DDBJ databases">
        <authorList>
            <consortium name="Pathogen Informatics"/>
        </authorList>
    </citation>
    <scope>NUCLEOTIDE SEQUENCE [LARGE SCALE GENOMIC DNA]</scope>
</reference>
<keyword evidence="3" id="KW-1185">Reference proteome</keyword>
<evidence type="ECO:0000313" key="3">
    <source>
        <dbReference type="Proteomes" id="UP000282613"/>
    </source>
</evidence>
<feature type="transmembrane region" description="Helical" evidence="1">
    <location>
        <begin position="122"/>
        <end position="146"/>
    </location>
</feature>
<evidence type="ECO:0000256" key="1">
    <source>
        <dbReference type="SAM" id="Phobius"/>
    </source>
</evidence>
<keyword evidence="1" id="KW-0812">Transmembrane</keyword>
<proteinExistence type="predicted"/>
<dbReference type="Proteomes" id="UP000282613">
    <property type="component" value="Unassembled WGS sequence"/>
</dbReference>
<evidence type="ECO:0000313" key="2">
    <source>
        <dbReference type="EMBL" id="VDK41492.1"/>
    </source>
</evidence>
<dbReference type="EMBL" id="UYRS01018957">
    <property type="protein sequence ID" value="VDK41492.1"/>
    <property type="molecule type" value="Genomic_DNA"/>
</dbReference>
<name>A0A0R3WDY7_TAEAS</name>
<dbReference type="WBParaSite" id="TASK_0000900201-mRNA-1">
    <property type="protein sequence ID" value="TASK_0000900201-mRNA-1"/>
    <property type="gene ID" value="TASK_0000900201"/>
</dbReference>
<keyword evidence="1" id="KW-0472">Membrane</keyword>
<gene>
    <name evidence="2" type="ORF">TASK_LOCUS9003</name>
</gene>
<dbReference type="STRING" id="60517.A0A0R3WDY7"/>
<organism evidence="4">
    <name type="scientific">Taenia asiatica</name>
    <name type="common">Asian tapeworm</name>
    <dbReference type="NCBI Taxonomy" id="60517"/>
    <lineage>
        <taxon>Eukaryota</taxon>
        <taxon>Metazoa</taxon>
        <taxon>Spiralia</taxon>
        <taxon>Lophotrochozoa</taxon>
        <taxon>Platyhelminthes</taxon>
        <taxon>Cestoda</taxon>
        <taxon>Eucestoda</taxon>
        <taxon>Cyclophyllidea</taxon>
        <taxon>Taeniidae</taxon>
        <taxon>Taenia</taxon>
    </lineage>
</organism>
<reference evidence="4" key="1">
    <citation type="submission" date="2017-02" db="UniProtKB">
        <authorList>
            <consortium name="WormBaseParasite"/>
        </authorList>
    </citation>
    <scope>IDENTIFICATION</scope>
</reference>
<accession>A0A0R3WDY7</accession>
<evidence type="ECO:0000313" key="4">
    <source>
        <dbReference type="WBParaSite" id="TASK_0000900201-mRNA-1"/>
    </source>
</evidence>
<dbReference type="AlphaFoldDB" id="A0A0R3WDY7"/>
<sequence length="642" mass="71325">MIHQGDVMEHSPSSSMPTNAKAYGLTKVELRNGFQRCRIDELANQVNKQNGSKTFRRLHGPFSKLTPLEAFQFIKARGPNIIDRLPPRTFKPAPTKATHDVSQAPSMWFAVKRRQPEYSRILIHYIVTNYSLIFCLSLVLSTAWYFSHFSASDLTSSPLTKSIPNLTPILETYETPAQTSNKGSVPMHPRHQQEQQKQQFQQKCLNFVKNKDAANGAVCPPLADASNSICGRGSIDAIRPHTGSNQAIPLSSVDAPGVTETLQATIPSCKTTSDVTPRQSAYKEPSDHRVHKKVRLAILVHPTATPPTCAGSKRDIATPYHSSTTNSFSESLTDCIQSVTTFSSGGDNPMPDLDSCILDDQPIDVSEAYDINGDGEGAFKKGYNEYQEGEVKEKQGNDLEEEKVQNTLTHITPPSCPSLISECSPSTTSTGLLDQRKEHESEDLFFNENESPGMPRVVQMYTSNKPQFHLRSHLEQIDSLSEEVSNAKSYKRESNSSDAMIEPFQTDFIVGMEGGGSLSASLEPTIRTLQDHDEVVVEVSYLPPSLHRIPGPLSPDHLFWNKRKRAVMEESGYLKWVLKRANVSMTEMNTVVMHAAPNVLQCTKHRLPQIREAEDTTLLYTNKIHSELMNPYDIGIAETSAP</sequence>
<protein>
    <submittedName>
        <fullName evidence="2 4">Uncharacterized protein</fullName>
    </submittedName>
</protein>